<dbReference type="Gene3D" id="3.30.559.10">
    <property type="entry name" value="Chloramphenicol acetyltransferase-like domain"/>
    <property type="match status" value="2"/>
</dbReference>
<sequence length="488" mass="53335">MLKTETPADAAAPSSTTSLPSLVPPLTTPPSKFHNVRSNVSQHTKTASSSLSLSPFDVLNRGRAIPMLYFYPIQFDEERLIRSLQCALDKYRVLDGRYSDIRTCVISDEVGGVSLEIVRDSPLNLVECTSHLPTSNQTKANTYLASKPQVLLPNLEGMDPDTGKPDAPLCKAKVTMFKSGGSCLGLRIQHGVVDGEGMVKFINYWAKLYREPADPQQQADVSSCSISRILPQWVESPTPPAVPEMSKMHAFPADTPGPPPEFMAVMPKVAGKSCVVLPYPATTLASLKTKYANSADLPEGKFVSTNDILTAIIWKSLTKLRRVQLGEETVSAGKVTSLNRAFNARKIIGVETDSIANSAFGVRTEATVEFVLNGSVTELALLLREDIKAYDGSDRVTAWAKCLVYEHNEQKNKLRPMFDADGLSFIVSDWRFPWKEAEFDSPPCNYDHAAIVPIVCTIVDDGGKEGGKNVYHGGTNDIEGFIKAMEAF</sequence>
<protein>
    <submittedName>
        <fullName evidence="3">Uncharacterized protein</fullName>
    </submittedName>
</protein>
<dbReference type="OrthoDB" id="671439at2759"/>
<dbReference type="GO" id="GO:0016747">
    <property type="term" value="F:acyltransferase activity, transferring groups other than amino-acyl groups"/>
    <property type="evidence" value="ECO:0007669"/>
    <property type="project" value="TreeGrafter"/>
</dbReference>
<feature type="compositionally biased region" description="Low complexity" evidence="2">
    <location>
        <begin position="7"/>
        <end position="21"/>
    </location>
</feature>
<accession>A0A9W7ABK0</accession>
<dbReference type="PANTHER" id="PTHR31642">
    <property type="entry name" value="TRICHOTHECENE 3-O-ACETYLTRANSFERASE"/>
    <property type="match status" value="1"/>
</dbReference>
<keyword evidence="1" id="KW-0808">Transferase</keyword>
<evidence type="ECO:0000256" key="1">
    <source>
        <dbReference type="ARBA" id="ARBA00022679"/>
    </source>
</evidence>
<dbReference type="SUPFAM" id="SSF52777">
    <property type="entry name" value="CoA-dependent acyltransferases"/>
    <property type="match status" value="1"/>
</dbReference>
<dbReference type="InterPro" id="IPR023213">
    <property type="entry name" value="CAT-like_dom_sf"/>
</dbReference>
<dbReference type="Proteomes" id="UP001165085">
    <property type="component" value="Unassembled WGS sequence"/>
</dbReference>
<keyword evidence="4" id="KW-1185">Reference proteome</keyword>
<feature type="region of interest" description="Disordered" evidence="2">
    <location>
        <begin position="1"/>
        <end position="24"/>
    </location>
</feature>
<dbReference type="EMBL" id="BRXY01000113">
    <property type="protein sequence ID" value="GMH66960.1"/>
    <property type="molecule type" value="Genomic_DNA"/>
</dbReference>
<comment type="caution">
    <text evidence="3">The sequence shown here is derived from an EMBL/GenBank/DDBJ whole genome shotgun (WGS) entry which is preliminary data.</text>
</comment>
<proteinExistence type="predicted"/>
<dbReference type="PANTHER" id="PTHR31642:SF310">
    <property type="entry name" value="FATTY ALCOHOL:CAFFEOYL-COA ACYLTRANSFERASE"/>
    <property type="match status" value="1"/>
</dbReference>
<dbReference type="InterPro" id="IPR050317">
    <property type="entry name" value="Plant_Fungal_Acyltransferase"/>
</dbReference>
<evidence type="ECO:0000313" key="3">
    <source>
        <dbReference type="EMBL" id="GMH66960.1"/>
    </source>
</evidence>
<evidence type="ECO:0000256" key="2">
    <source>
        <dbReference type="SAM" id="MobiDB-lite"/>
    </source>
</evidence>
<dbReference type="GO" id="GO:0044550">
    <property type="term" value="P:secondary metabolite biosynthetic process"/>
    <property type="evidence" value="ECO:0007669"/>
    <property type="project" value="TreeGrafter"/>
</dbReference>
<dbReference type="AlphaFoldDB" id="A0A9W7ABK0"/>
<evidence type="ECO:0000313" key="4">
    <source>
        <dbReference type="Proteomes" id="UP001165085"/>
    </source>
</evidence>
<name>A0A9W7ABK0_9STRA</name>
<organism evidence="3 4">
    <name type="scientific">Triparma strigata</name>
    <dbReference type="NCBI Taxonomy" id="1606541"/>
    <lineage>
        <taxon>Eukaryota</taxon>
        <taxon>Sar</taxon>
        <taxon>Stramenopiles</taxon>
        <taxon>Ochrophyta</taxon>
        <taxon>Bolidophyceae</taxon>
        <taxon>Parmales</taxon>
        <taxon>Triparmaceae</taxon>
        <taxon>Triparma</taxon>
    </lineage>
</organism>
<dbReference type="Pfam" id="PF02458">
    <property type="entry name" value="Transferase"/>
    <property type="match status" value="1"/>
</dbReference>
<gene>
    <name evidence="3" type="ORF">TrST_g9936</name>
</gene>
<reference evidence="4" key="1">
    <citation type="journal article" date="2023" name="Commun. Biol.">
        <title>Genome analysis of Parmales, the sister group of diatoms, reveals the evolutionary specialization of diatoms from phago-mixotrophs to photoautotrophs.</title>
        <authorList>
            <person name="Ban H."/>
            <person name="Sato S."/>
            <person name="Yoshikawa S."/>
            <person name="Yamada K."/>
            <person name="Nakamura Y."/>
            <person name="Ichinomiya M."/>
            <person name="Sato N."/>
            <person name="Blanc-Mathieu R."/>
            <person name="Endo H."/>
            <person name="Kuwata A."/>
            <person name="Ogata H."/>
        </authorList>
    </citation>
    <scope>NUCLEOTIDE SEQUENCE [LARGE SCALE GENOMIC DNA]</scope>
    <source>
        <strain evidence="4">NIES 3701</strain>
    </source>
</reference>